<accession>A0A1G2DBH7</accession>
<feature type="compositionally biased region" description="Basic and acidic residues" evidence="1">
    <location>
        <begin position="1"/>
        <end position="10"/>
    </location>
</feature>
<dbReference type="SUPFAM" id="SSF56281">
    <property type="entry name" value="Metallo-hydrolase/oxidoreductase"/>
    <property type="match status" value="1"/>
</dbReference>
<organism evidence="2 3">
    <name type="scientific">Candidatus Lloydbacteria bacterium RIFCSPHIGHO2_02_FULL_54_17</name>
    <dbReference type="NCBI Taxonomy" id="1798664"/>
    <lineage>
        <taxon>Bacteria</taxon>
        <taxon>Candidatus Lloydiibacteriota</taxon>
    </lineage>
</organism>
<protein>
    <submittedName>
        <fullName evidence="2">MBL fold metallo-hydrolase</fullName>
    </submittedName>
</protein>
<evidence type="ECO:0000313" key="2">
    <source>
        <dbReference type="EMBL" id="OGZ10893.1"/>
    </source>
</evidence>
<evidence type="ECO:0000256" key="1">
    <source>
        <dbReference type="SAM" id="MobiDB-lite"/>
    </source>
</evidence>
<feature type="region of interest" description="Disordered" evidence="1">
    <location>
        <begin position="1"/>
        <end position="23"/>
    </location>
</feature>
<dbReference type="PANTHER" id="PTHR43546">
    <property type="entry name" value="UPF0173 METAL-DEPENDENT HYDROLASE MJ1163-RELATED"/>
    <property type="match status" value="1"/>
</dbReference>
<keyword evidence="2" id="KW-0378">Hydrolase</keyword>
<proteinExistence type="predicted"/>
<dbReference type="Pfam" id="PF13483">
    <property type="entry name" value="Lactamase_B_3"/>
    <property type="match status" value="1"/>
</dbReference>
<comment type="caution">
    <text evidence="2">The sequence shown here is derived from an EMBL/GenBank/DDBJ whole genome shotgun (WGS) entry which is preliminary data.</text>
</comment>
<dbReference type="GO" id="GO:0016787">
    <property type="term" value="F:hydrolase activity"/>
    <property type="evidence" value="ECO:0007669"/>
    <property type="project" value="UniProtKB-KW"/>
</dbReference>
<name>A0A1G2DBH7_9BACT</name>
<dbReference type="Gene3D" id="3.60.15.10">
    <property type="entry name" value="Ribonuclease Z/Hydroxyacylglutathione hydrolase-like"/>
    <property type="match status" value="1"/>
</dbReference>
<dbReference type="Proteomes" id="UP000178636">
    <property type="component" value="Unassembled WGS sequence"/>
</dbReference>
<sequence>MIGEKNEKQGDTPMHVTTDNGSTVKQEAPVEIIPVSHATAVLGWGDTTFYTDPVGGAQVFAGKPVADIILVTDIHGDHLDAETLTAVLGNAMLIVPPSVAELLPKELASRAHVMKNGETMLERGFTITAMPMYNLPGPEEKRHVKGRGNGYILEKDGFRVYIAGDTAGILEMRALANIDIALLPMNLPYTMGVDEAADAVLAFKPKHVYPYHYRSPDGLADVARFKTLVNAGNSDIDVVLLNWYPK</sequence>
<dbReference type="AlphaFoldDB" id="A0A1G2DBH7"/>
<reference evidence="2 3" key="1">
    <citation type="journal article" date="2016" name="Nat. Commun.">
        <title>Thousands of microbial genomes shed light on interconnected biogeochemical processes in an aquifer system.</title>
        <authorList>
            <person name="Anantharaman K."/>
            <person name="Brown C.T."/>
            <person name="Hug L.A."/>
            <person name="Sharon I."/>
            <person name="Castelle C.J."/>
            <person name="Probst A.J."/>
            <person name="Thomas B.C."/>
            <person name="Singh A."/>
            <person name="Wilkins M.J."/>
            <person name="Karaoz U."/>
            <person name="Brodie E.L."/>
            <person name="Williams K.H."/>
            <person name="Hubbard S.S."/>
            <person name="Banfield J.F."/>
        </authorList>
    </citation>
    <scope>NUCLEOTIDE SEQUENCE [LARGE SCALE GENOMIC DNA]</scope>
</reference>
<dbReference type="InterPro" id="IPR036866">
    <property type="entry name" value="RibonucZ/Hydroxyglut_hydro"/>
</dbReference>
<dbReference type="EMBL" id="MHLO01000044">
    <property type="protein sequence ID" value="OGZ10893.1"/>
    <property type="molecule type" value="Genomic_DNA"/>
</dbReference>
<evidence type="ECO:0000313" key="3">
    <source>
        <dbReference type="Proteomes" id="UP000178636"/>
    </source>
</evidence>
<gene>
    <name evidence="2" type="ORF">A3C93_00585</name>
</gene>
<dbReference type="STRING" id="1798664.A3C93_00585"/>
<dbReference type="PANTHER" id="PTHR43546:SF3">
    <property type="entry name" value="UPF0173 METAL-DEPENDENT HYDROLASE MJ1163"/>
    <property type="match status" value="1"/>
</dbReference>
<dbReference type="InterPro" id="IPR050114">
    <property type="entry name" value="UPF0173_UPF0282_UlaG_hydrolase"/>
</dbReference>